<dbReference type="RefSeq" id="WP_146269846.1">
    <property type="nucleotide sequence ID" value="NZ_VOEI01000002.1"/>
</dbReference>
<sequence length="264" mass="30326">MRPIKEPVIYRIEQTSFVVDVEKQVLRQTDEQLNEISFINQMSDRGDHYLLAWDPATKNAAIDPAHGMTVVVPPLSRLDPEGMSQMYGVPLSELAGRTDFEIVVDPDALNKRRQGILPEIDIAGERFIIDLKLQELRHAANFSPVISLKSFELTDDGWHYEAFYEPVMKQVVDLDLKLTEFPNGIVKIKIPNEIGLDPVATARAYGMDERALLRRYPIPKELKAEVIPLSETQVPRLIRQNREQLRREHEAIKHRHQPGKQPRL</sequence>
<dbReference type="OrthoDB" id="771660at2"/>
<name>A0A563U669_9SPHI</name>
<evidence type="ECO:0000313" key="2">
    <source>
        <dbReference type="Proteomes" id="UP000318010"/>
    </source>
</evidence>
<protein>
    <submittedName>
        <fullName evidence="1">Uncharacterized protein</fullName>
    </submittedName>
</protein>
<evidence type="ECO:0000313" key="1">
    <source>
        <dbReference type="EMBL" id="TWR26823.1"/>
    </source>
</evidence>
<dbReference type="Proteomes" id="UP000318010">
    <property type="component" value="Unassembled WGS sequence"/>
</dbReference>
<comment type="caution">
    <text evidence="1">The sequence shown here is derived from an EMBL/GenBank/DDBJ whole genome shotgun (WGS) entry which is preliminary data.</text>
</comment>
<organism evidence="1 2">
    <name type="scientific">Mucilaginibacter achroorhodeus</name>
    <dbReference type="NCBI Taxonomy" id="2599294"/>
    <lineage>
        <taxon>Bacteria</taxon>
        <taxon>Pseudomonadati</taxon>
        <taxon>Bacteroidota</taxon>
        <taxon>Sphingobacteriia</taxon>
        <taxon>Sphingobacteriales</taxon>
        <taxon>Sphingobacteriaceae</taxon>
        <taxon>Mucilaginibacter</taxon>
    </lineage>
</organism>
<dbReference type="AlphaFoldDB" id="A0A563U669"/>
<proteinExistence type="predicted"/>
<keyword evidence="2" id="KW-1185">Reference proteome</keyword>
<accession>A0A563U669</accession>
<dbReference type="EMBL" id="VOEI01000002">
    <property type="protein sequence ID" value="TWR26823.1"/>
    <property type="molecule type" value="Genomic_DNA"/>
</dbReference>
<reference evidence="1 2" key="1">
    <citation type="submission" date="2019-07" db="EMBL/GenBank/DDBJ databases">
        <authorList>
            <person name="Kim J."/>
        </authorList>
    </citation>
    <scope>NUCLEOTIDE SEQUENCE [LARGE SCALE GENOMIC DNA]</scope>
    <source>
        <strain evidence="1 2">MJ1a</strain>
    </source>
</reference>
<gene>
    <name evidence="1" type="ORF">FPZ42_07230</name>
</gene>